<evidence type="ECO:0000313" key="8">
    <source>
        <dbReference type="EMBL" id="KAK0067477.1"/>
    </source>
</evidence>
<keyword evidence="5" id="KW-0297">G-protein coupled receptor</keyword>
<accession>A0AAD8C7M4</accession>
<evidence type="ECO:0000256" key="4">
    <source>
        <dbReference type="ARBA" id="ARBA00023136"/>
    </source>
</evidence>
<keyword evidence="4 6" id="KW-0472">Membrane</keyword>
<keyword evidence="5 8" id="KW-0675">Receptor</keyword>
<name>A0AAD8C7M4_BIOPF</name>
<dbReference type="PROSITE" id="PS50262">
    <property type="entry name" value="G_PROTEIN_RECEP_F1_2"/>
    <property type="match status" value="1"/>
</dbReference>
<keyword evidence="3 6" id="KW-1133">Transmembrane helix</keyword>
<keyword evidence="9" id="KW-1185">Reference proteome</keyword>
<comment type="similarity">
    <text evidence="5">Belongs to the G-protein coupled receptor 1 family.</text>
</comment>
<dbReference type="Pfam" id="PF00001">
    <property type="entry name" value="7tm_1"/>
    <property type="match status" value="1"/>
</dbReference>
<evidence type="ECO:0000256" key="2">
    <source>
        <dbReference type="ARBA" id="ARBA00022692"/>
    </source>
</evidence>
<comment type="subcellular location">
    <subcellularLocation>
        <location evidence="1">Membrane</location>
    </subcellularLocation>
</comment>
<feature type="domain" description="G-protein coupled receptors family 1 profile" evidence="7">
    <location>
        <begin position="56"/>
        <end position="332"/>
    </location>
</feature>
<dbReference type="AlphaFoldDB" id="A0AAD8C7M4"/>
<evidence type="ECO:0000256" key="6">
    <source>
        <dbReference type="SAM" id="Phobius"/>
    </source>
</evidence>
<dbReference type="SMART" id="SM01381">
    <property type="entry name" value="7TM_GPCR_Srsx"/>
    <property type="match status" value="1"/>
</dbReference>
<keyword evidence="5" id="KW-0807">Transducer</keyword>
<dbReference type="GO" id="GO:0004930">
    <property type="term" value="F:G protein-coupled receptor activity"/>
    <property type="evidence" value="ECO:0007669"/>
    <property type="project" value="UniProtKB-KW"/>
</dbReference>
<feature type="transmembrane region" description="Helical" evidence="6">
    <location>
        <begin position="228"/>
        <end position="248"/>
    </location>
</feature>
<keyword evidence="2 5" id="KW-0812">Transmembrane</keyword>
<protein>
    <submittedName>
        <fullName evidence="8">G-protein coupled receptor F59B2.13</fullName>
    </submittedName>
</protein>
<organism evidence="8 9">
    <name type="scientific">Biomphalaria pfeifferi</name>
    <name type="common">Bloodfluke planorb</name>
    <name type="synonym">Freshwater snail</name>
    <dbReference type="NCBI Taxonomy" id="112525"/>
    <lineage>
        <taxon>Eukaryota</taxon>
        <taxon>Metazoa</taxon>
        <taxon>Spiralia</taxon>
        <taxon>Lophotrochozoa</taxon>
        <taxon>Mollusca</taxon>
        <taxon>Gastropoda</taxon>
        <taxon>Heterobranchia</taxon>
        <taxon>Euthyneura</taxon>
        <taxon>Panpulmonata</taxon>
        <taxon>Hygrophila</taxon>
        <taxon>Lymnaeoidea</taxon>
        <taxon>Planorbidae</taxon>
        <taxon>Biomphalaria</taxon>
    </lineage>
</organism>
<evidence type="ECO:0000256" key="1">
    <source>
        <dbReference type="ARBA" id="ARBA00004370"/>
    </source>
</evidence>
<feature type="transmembrane region" description="Helical" evidence="6">
    <location>
        <begin position="39"/>
        <end position="65"/>
    </location>
</feature>
<evidence type="ECO:0000256" key="5">
    <source>
        <dbReference type="RuleBase" id="RU000688"/>
    </source>
</evidence>
<feature type="transmembrane region" description="Helical" evidence="6">
    <location>
        <begin position="170"/>
        <end position="188"/>
    </location>
</feature>
<feature type="transmembrane region" description="Helical" evidence="6">
    <location>
        <begin position="120"/>
        <end position="149"/>
    </location>
</feature>
<evidence type="ECO:0000259" key="7">
    <source>
        <dbReference type="PROSITE" id="PS50262"/>
    </source>
</evidence>
<feature type="transmembrane region" description="Helical" evidence="6">
    <location>
        <begin position="77"/>
        <end position="100"/>
    </location>
</feature>
<evidence type="ECO:0000313" key="9">
    <source>
        <dbReference type="Proteomes" id="UP001233172"/>
    </source>
</evidence>
<comment type="caution">
    <text evidence="8">The sequence shown here is derived from an EMBL/GenBank/DDBJ whole genome shotgun (WGS) entry which is preliminary data.</text>
</comment>
<dbReference type="SUPFAM" id="SSF81321">
    <property type="entry name" value="Family A G protein-coupled receptor-like"/>
    <property type="match status" value="1"/>
</dbReference>
<feature type="transmembrane region" description="Helical" evidence="6">
    <location>
        <begin position="274"/>
        <end position="295"/>
    </location>
</feature>
<reference evidence="8" key="2">
    <citation type="submission" date="2023-04" db="EMBL/GenBank/DDBJ databases">
        <authorList>
            <person name="Bu L."/>
            <person name="Lu L."/>
            <person name="Laidemitt M.R."/>
            <person name="Zhang S.M."/>
            <person name="Mutuku M."/>
            <person name="Mkoji G."/>
            <person name="Steinauer M."/>
            <person name="Loker E.S."/>
        </authorList>
    </citation>
    <scope>NUCLEOTIDE SEQUENCE</scope>
    <source>
        <strain evidence="8">KasaAsao</strain>
        <tissue evidence="8">Whole Snail</tissue>
    </source>
</reference>
<dbReference type="PRINTS" id="PR00237">
    <property type="entry name" value="GPCRRHODOPSN"/>
</dbReference>
<dbReference type="PANTHER" id="PTHR46641:SF2">
    <property type="entry name" value="FMRFAMIDE RECEPTOR"/>
    <property type="match status" value="1"/>
</dbReference>
<dbReference type="InterPro" id="IPR000276">
    <property type="entry name" value="GPCR_Rhodpsn"/>
</dbReference>
<dbReference type="GO" id="GO:0016020">
    <property type="term" value="C:membrane"/>
    <property type="evidence" value="ECO:0007669"/>
    <property type="project" value="UniProtKB-SubCell"/>
</dbReference>
<dbReference type="InterPro" id="IPR052954">
    <property type="entry name" value="GPCR-Ligand_Int"/>
</dbReference>
<feature type="transmembrane region" description="Helical" evidence="6">
    <location>
        <begin position="315"/>
        <end position="335"/>
    </location>
</feature>
<evidence type="ECO:0000256" key="3">
    <source>
        <dbReference type="ARBA" id="ARBA00022989"/>
    </source>
</evidence>
<dbReference type="InterPro" id="IPR017452">
    <property type="entry name" value="GPCR_Rhodpsn_7TM"/>
</dbReference>
<dbReference type="PANTHER" id="PTHR46641">
    <property type="entry name" value="FMRFAMIDE RECEPTOR-RELATED"/>
    <property type="match status" value="1"/>
</dbReference>
<proteinExistence type="inferred from homology"/>
<dbReference type="EMBL" id="JASAOG010000007">
    <property type="protein sequence ID" value="KAK0067477.1"/>
    <property type="molecule type" value="Genomic_DNA"/>
</dbReference>
<dbReference type="PROSITE" id="PS00237">
    <property type="entry name" value="G_PROTEIN_RECEP_F1_1"/>
    <property type="match status" value="1"/>
</dbReference>
<gene>
    <name evidence="8" type="ORF">Bpfe_002984</name>
</gene>
<dbReference type="Proteomes" id="UP001233172">
    <property type="component" value="Unassembled WGS sequence"/>
</dbReference>
<reference evidence="8" key="1">
    <citation type="journal article" date="2023" name="PLoS Negl. Trop. Dis.">
        <title>A genome sequence for Biomphalaria pfeifferi, the major vector snail for the human-infecting parasite Schistosoma mansoni.</title>
        <authorList>
            <person name="Bu L."/>
            <person name="Lu L."/>
            <person name="Laidemitt M.R."/>
            <person name="Zhang S.M."/>
            <person name="Mutuku M."/>
            <person name="Mkoji G."/>
            <person name="Steinauer M."/>
            <person name="Loker E.S."/>
        </authorList>
    </citation>
    <scope>NUCLEOTIDE SEQUENCE</scope>
    <source>
        <strain evidence="8">KasaAsao</strain>
    </source>
</reference>
<sequence>MTMEVSTIGSNITSNMIAENSSIIRDTIIVGRFVILFNLYATVLINPLIAIFGLIGNAISIRVLIKSGLEKSSNILLVSLCVADSFCLISAVNIANIISFLPGKRPTDFNMWEYSEQASYVLYILAIIFQICFFFGVPLSATIVTLITMERFVAVFYPLHFTSIVTKNRAWIAVAMSYILWIPYPVYISTFYRFLYREIIAWDLYVGNASFLPNDVIVFIELNLVTPLGSYIPFILVTGGSLLIALRVKVTMKKRQTMVSASAKTSTKTFKTTTTLLTVCIVFSVTKFASVMAYVVDYTDQKSAEVVNLRLTLGIVTILLDMLNASSNFIIYIACNKKFRTTVKEMIKHK</sequence>
<dbReference type="Gene3D" id="1.20.1070.10">
    <property type="entry name" value="Rhodopsin 7-helix transmembrane proteins"/>
    <property type="match status" value="1"/>
</dbReference>